<evidence type="ECO:0000313" key="1">
    <source>
        <dbReference type="EMBL" id="KAF2405362.1"/>
    </source>
</evidence>
<dbReference type="Proteomes" id="UP000799640">
    <property type="component" value="Unassembled WGS sequence"/>
</dbReference>
<sequence>MLDKCDNQLHHRTNLMERFAVSGFKSSVLLQGFRRPHCSANMQCAPAKLQVSRLFNTIVDAPTVLVNRMDDEYALPIRLARILRSQQIHLAPTSDLATYPAHGTLRRPERNQNRTLDVKGQEVRIHRTHHFSLLRVSALVGAARTNKRGRPGRWRQAERRHRHRSERRNLVLWMPLQMARSCVLVRLSSLT</sequence>
<name>A0A6G1IAR5_9PEZI</name>
<reference evidence="1" key="1">
    <citation type="journal article" date="2020" name="Stud. Mycol.">
        <title>101 Dothideomycetes genomes: a test case for predicting lifestyles and emergence of pathogens.</title>
        <authorList>
            <person name="Haridas S."/>
            <person name="Albert R."/>
            <person name="Binder M."/>
            <person name="Bloem J."/>
            <person name="Labutti K."/>
            <person name="Salamov A."/>
            <person name="Andreopoulos B."/>
            <person name="Baker S."/>
            <person name="Barry K."/>
            <person name="Bills G."/>
            <person name="Bluhm B."/>
            <person name="Cannon C."/>
            <person name="Castanera R."/>
            <person name="Culley D."/>
            <person name="Daum C."/>
            <person name="Ezra D."/>
            <person name="Gonzalez J."/>
            <person name="Henrissat B."/>
            <person name="Kuo A."/>
            <person name="Liang C."/>
            <person name="Lipzen A."/>
            <person name="Lutzoni F."/>
            <person name="Magnuson J."/>
            <person name="Mondo S."/>
            <person name="Nolan M."/>
            <person name="Ohm R."/>
            <person name="Pangilinan J."/>
            <person name="Park H.-J."/>
            <person name="Ramirez L."/>
            <person name="Alfaro M."/>
            <person name="Sun H."/>
            <person name="Tritt A."/>
            <person name="Yoshinaga Y."/>
            <person name="Zwiers L.-H."/>
            <person name="Turgeon B."/>
            <person name="Goodwin S."/>
            <person name="Spatafora J."/>
            <person name="Crous P."/>
            <person name="Grigoriev I."/>
        </authorList>
    </citation>
    <scope>NUCLEOTIDE SEQUENCE</scope>
    <source>
        <strain evidence="1">CBS 262.69</strain>
    </source>
</reference>
<gene>
    <name evidence="1" type="ORF">EJ06DRAFT_23135</name>
</gene>
<dbReference type="AlphaFoldDB" id="A0A6G1IAR5"/>
<dbReference type="EMBL" id="ML996687">
    <property type="protein sequence ID" value="KAF2405362.1"/>
    <property type="molecule type" value="Genomic_DNA"/>
</dbReference>
<keyword evidence="2" id="KW-1185">Reference proteome</keyword>
<proteinExistence type="predicted"/>
<protein>
    <submittedName>
        <fullName evidence="1">Uncharacterized protein</fullName>
    </submittedName>
</protein>
<evidence type="ECO:0000313" key="2">
    <source>
        <dbReference type="Proteomes" id="UP000799640"/>
    </source>
</evidence>
<accession>A0A6G1IAR5</accession>
<organism evidence="1 2">
    <name type="scientific">Trichodelitschia bisporula</name>
    <dbReference type="NCBI Taxonomy" id="703511"/>
    <lineage>
        <taxon>Eukaryota</taxon>
        <taxon>Fungi</taxon>
        <taxon>Dikarya</taxon>
        <taxon>Ascomycota</taxon>
        <taxon>Pezizomycotina</taxon>
        <taxon>Dothideomycetes</taxon>
        <taxon>Dothideomycetes incertae sedis</taxon>
        <taxon>Phaeotrichales</taxon>
        <taxon>Phaeotrichaceae</taxon>
        <taxon>Trichodelitschia</taxon>
    </lineage>
</organism>